<sequence>MAARVLCRRGRCGVEQPRIPQAVTVSCSPSWNRSLLRVGELAFGDGVTAGEVIAEPDHCRARQIASGHP</sequence>
<proteinExistence type="predicted"/>
<reference evidence="1" key="1">
    <citation type="journal article" date="2018" name="Front. Microbiol.">
        <title>Beyond the Limits: tRNA Array Units in Mycobacterium Genomes.</title>
        <authorList>
            <person name="Morgado S.M."/>
            <person name="Vicente A.C."/>
        </authorList>
    </citation>
    <scope>NUCLEOTIDE SEQUENCE</scope>
    <source>
        <strain evidence="1">CBMA 213</strain>
        <plasmid evidence="1">pCBMA213_1</plasmid>
    </source>
</reference>
<dbReference type="EMBL" id="MF600313">
    <property type="protein sequence ID" value="AVN58462.1"/>
    <property type="molecule type" value="Genomic_DNA"/>
</dbReference>
<accession>A0A343VRD8</accession>
<dbReference type="AlphaFoldDB" id="A0A343VRD8"/>
<name>A0A343VRD8_9MYCO</name>
<protein>
    <submittedName>
        <fullName evidence="1">Uncharacterized protein</fullName>
    </submittedName>
</protein>
<keyword evidence="1" id="KW-0614">Plasmid</keyword>
<evidence type="ECO:0000313" key="1">
    <source>
        <dbReference type="EMBL" id="AVN58462.1"/>
    </source>
</evidence>
<organism evidence="1">
    <name type="scientific">Mycolicibacterium sp. CBMA 213</name>
    <dbReference type="NCBI Taxonomy" id="1968788"/>
    <lineage>
        <taxon>Bacteria</taxon>
        <taxon>Bacillati</taxon>
        <taxon>Actinomycetota</taxon>
        <taxon>Actinomycetes</taxon>
        <taxon>Mycobacteriales</taxon>
        <taxon>Mycobacteriaceae</taxon>
        <taxon>Mycolicibacterium</taxon>
    </lineage>
</organism>
<geneLocation type="plasmid" evidence="1">
    <name>pCBMA213_1</name>
</geneLocation>
<gene>
    <name evidence="1" type="ORF">B5P44_p00167</name>
</gene>